<gene>
    <name evidence="1" type="ORF">SCALOS_LOCUS4198</name>
</gene>
<evidence type="ECO:0000313" key="1">
    <source>
        <dbReference type="EMBL" id="CAG8524304.1"/>
    </source>
</evidence>
<organism evidence="1 2">
    <name type="scientific">Scutellospora calospora</name>
    <dbReference type="NCBI Taxonomy" id="85575"/>
    <lineage>
        <taxon>Eukaryota</taxon>
        <taxon>Fungi</taxon>
        <taxon>Fungi incertae sedis</taxon>
        <taxon>Mucoromycota</taxon>
        <taxon>Glomeromycotina</taxon>
        <taxon>Glomeromycetes</taxon>
        <taxon>Diversisporales</taxon>
        <taxon>Gigasporaceae</taxon>
        <taxon>Scutellospora</taxon>
    </lineage>
</organism>
<sequence>VVLSNNDLNILSKDVNFIAKSFSMSSFPARTHNCGELRLHNVGERVVLCGWAQKLRTISADLYFLPLRDSYGTIQLVYRSSSDPEKSRVLKDELSNLSPESVICIEGIVMKRPVETINKNSMTGEIEVELDKVYCLNPANKLPFVPNDKNIARFVEIETPSLFKSTSEGAREFIVPTRTKNLFYTLSQSPQQYKQLLMVGGIDKYFQIAKCFRDEDLRSDRQPEFTQIDLEMSFSSITNITSLTERLIMQVWKQVLGIDLNDKLPFPRMSYENAMNKYGCNKPDTRYDMEIKDLSKFVPGLPELSEHIIEGLVIKNGGILTGDEIRSLKTLNHGLTERIITDSKPDFIRITPDNISSWLLKSTITHHASHASHMQKAATDELGVEVGDLMVINRRKRIVDGNWTFLGRLRSNAAAILEKKGFLKIPSSKYNFLWIDSFPLFTRDKENNDMLISTHHPFTAPVLDDLKLLLTEPEKVRGQHYDLVINGVEIGGGSIRIHSPLLQNIILDDILKMSRAKKSEFDHLINALGYGCPPHGGIALGLDRIMSVICNTSSIREVMAFPKIASGADLSVSSPSEISKEKIREYKIDVLDEKDTDEKNIDKKDIDEKKDIDKEIIGYIPIERRLPIMNLKDVIYTKVEMC</sequence>
<feature type="non-terminal residue" evidence="1">
    <location>
        <position position="1"/>
    </location>
</feature>
<evidence type="ECO:0000313" key="2">
    <source>
        <dbReference type="Proteomes" id="UP000789860"/>
    </source>
</evidence>
<comment type="caution">
    <text evidence="1">The sequence shown here is derived from an EMBL/GenBank/DDBJ whole genome shotgun (WGS) entry which is preliminary data.</text>
</comment>
<protein>
    <submittedName>
        <fullName evidence="1">6069_t:CDS:1</fullName>
    </submittedName>
</protein>
<reference evidence="1" key="1">
    <citation type="submission" date="2021-06" db="EMBL/GenBank/DDBJ databases">
        <authorList>
            <person name="Kallberg Y."/>
            <person name="Tangrot J."/>
            <person name="Rosling A."/>
        </authorList>
    </citation>
    <scope>NUCLEOTIDE SEQUENCE</scope>
    <source>
        <strain evidence="1">AU212A</strain>
    </source>
</reference>
<proteinExistence type="predicted"/>
<dbReference type="Proteomes" id="UP000789860">
    <property type="component" value="Unassembled WGS sequence"/>
</dbReference>
<dbReference type="EMBL" id="CAJVPM010005453">
    <property type="protein sequence ID" value="CAG8524304.1"/>
    <property type="molecule type" value="Genomic_DNA"/>
</dbReference>
<keyword evidence="2" id="KW-1185">Reference proteome</keyword>
<name>A0ACA9LI62_9GLOM</name>
<accession>A0ACA9LI62</accession>